<keyword evidence="5" id="KW-0862">Zinc</keyword>
<dbReference type="InterPro" id="IPR012091">
    <property type="entry name" value="Pept_M54_archaemetzncn_arc/bac"/>
</dbReference>
<dbReference type="InterPro" id="IPR012962">
    <property type="entry name" value="Pept_M54_archaemetzincn"/>
</dbReference>
<keyword evidence="8" id="KW-1185">Reference proteome</keyword>
<evidence type="ECO:0000256" key="5">
    <source>
        <dbReference type="ARBA" id="ARBA00022833"/>
    </source>
</evidence>
<proteinExistence type="predicted"/>
<accession>A0A0L8V7N5</accession>
<dbReference type="PIRSF" id="PIRSF005785">
    <property type="entry name" value="Zn-prot_arch"/>
    <property type="match status" value="1"/>
</dbReference>
<dbReference type="OrthoDB" id="981600at2"/>
<evidence type="ECO:0000256" key="2">
    <source>
        <dbReference type="ARBA" id="ARBA00022670"/>
    </source>
</evidence>
<dbReference type="PANTHER" id="PTHR15910:SF1">
    <property type="entry name" value="ARCHAEMETZINCIN-2"/>
    <property type="match status" value="1"/>
</dbReference>
<dbReference type="AlphaFoldDB" id="A0A0L8V7N5"/>
<dbReference type="Pfam" id="PF07998">
    <property type="entry name" value="Peptidase_M54"/>
    <property type="match status" value="1"/>
</dbReference>
<dbReference type="Gene3D" id="3.40.390.10">
    <property type="entry name" value="Collagenase (Catalytic Domain)"/>
    <property type="match status" value="1"/>
</dbReference>
<dbReference type="PANTHER" id="PTHR15910">
    <property type="entry name" value="ARCHAEMETZINCIN"/>
    <property type="match status" value="1"/>
</dbReference>
<protein>
    <recommendedName>
        <fullName evidence="9">Archaemetzincin</fullName>
    </recommendedName>
</protein>
<gene>
    <name evidence="7" type="ORF">NC99_26890</name>
</gene>
<evidence type="ECO:0000256" key="4">
    <source>
        <dbReference type="ARBA" id="ARBA00022801"/>
    </source>
</evidence>
<dbReference type="EMBL" id="LGIA01000161">
    <property type="protein sequence ID" value="KOH44459.1"/>
    <property type="molecule type" value="Genomic_DNA"/>
</dbReference>
<name>A0A0L8V7N5_9BACT</name>
<keyword evidence="4" id="KW-0378">Hydrolase</keyword>
<evidence type="ECO:0000256" key="1">
    <source>
        <dbReference type="ARBA" id="ARBA00001947"/>
    </source>
</evidence>
<comment type="cofactor">
    <cofactor evidence="1">
        <name>Zn(2+)</name>
        <dbReference type="ChEBI" id="CHEBI:29105"/>
    </cofactor>
</comment>
<dbReference type="SUPFAM" id="SSF55486">
    <property type="entry name" value="Metalloproteases ('zincins'), catalytic domain"/>
    <property type="match status" value="1"/>
</dbReference>
<dbReference type="RefSeq" id="WP_053184134.1">
    <property type="nucleotide sequence ID" value="NZ_LGIA01000161.1"/>
</dbReference>
<dbReference type="NCBIfam" id="NF033823">
    <property type="entry name" value="archmetzin"/>
    <property type="match status" value="1"/>
</dbReference>
<dbReference type="InterPro" id="IPR024079">
    <property type="entry name" value="MetalloPept_cat_dom_sf"/>
</dbReference>
<evidence type="ECO:0000256" key="3">
    <source>
        <dbReference type="ARBA" id="ARBA00022723"/>
    </source>
</evidence>
<sequence length="175" mass="20422">MKPENITLISFGYFEKRFLGEIMYDVEREFRVPVVIEEGHLDLSEYFDPARRQYNGNLLLRDIDKQFASDRVKTLALFNVDLYIPILTFIFGQAFLNGRCGIASAYRLYNERYGLKPDERVFIDRLCKEVIHELGHAFGLIHCPNPTCVMRSSTYVEDIDQKSWSFCAKCKKELG</sequence>
<keyword evidence="2" id="KW-0645">Protease</keyword>
<dbReference type="CDD" id="cd11375">
    <property type="entry name" value="Peptidase_M54"/>
    <property type="match status" value="1"/>
</dbReference>
<comment type="caution">
    <text evidence="7">The sequence shown here is derived from an EMBL/GenBank/DDBJ whole genome shotgun (WGS) entry which is preliminary data.</text>
</comment>
<evidence type="ECO:0000256" key="6">
    <source>
        <dbReference type="ARBA" id="ARBA00023049"/>
    </source>
</evidence>
<evidence type="ECO:0000313" key="8">
    <source>
        <dbReference type="Proteomes" id="UP000036958"/>
    </source>
</evidence>
<organism evidence="7 8">
    <name type="scientific">Sunxiuqinia dokdonensis</name>
    <dbReference type="NCBI Taxonomy" id="1409788"/>
    <lineage>
        <taxon>Bacteria</taxon>
        <taxon>Pseudomonadati</taxon>
        <taxon>Bacteroidota</taxon>
        <taxon>Bacteroidia</taxon>
        <taxon>Marinilabiliales</taxon>
        <taxon>Prolixibacteraceae</taxon>
        <taxon>Sunxiuqinia</taxon>
    </lineage>
</organism>
<reference evidence="8" key="1">
    <citation type="submission" date="2015-07" db="EMBL/GenBank/DDBJ databases">
        <title>Genome sequencing of Sunxiuqinia dokdonensis strain SK.</title>
        <authorList>
            <person name="Ahn S."/>
            <person name="Kim B.-C."/>
        </authorList>
    </citation>
    <scope>NUCLEOTIDE SEQUENCE [LARGE SCALE GENOMIC DNA]</scope>
    <source>
        <strain evidence="8">SK</strain>
    </source>
</reference>
<dbReference type="STRING" id="1409788.NC99_26890"/>
<dbReference type="Proteomes" id="UP000036958">
    <property type="component" value="Unassembled WGS sequence"/>
</dbReference>
<keyword evidence="6" id="KW-0482">Metalloprotease</keyword>
<evidence type="ECO:0000313" key="7">
    <source>
        <dbReference type="EMBL" id="KOH44459.1"/>
    </source>
</evidence>
<keyword evidence="3" id="KW-0479">Metal-binding</keyword>
<dbReference type="GO" id="GO:0008237">
    <property type="term" value="F:metallopeptidase activity"/>
    <property type="evidence" value="ECO:0007669"/>
    <property type="project" value="UniProtKB-KW"/>
</dbReference>
<dbReference type="GO" id="GO:0006508">
    <property type="term" value="P:proteolysis"/>
    <property type="evidence" value="ECO:0007669"/>
    <property type="project" value="UniProtKB-KW"/>
</dbReference>
<evidence type="ECO:0008006" key="9">
    <source>
        <dbReference type="Google" id="ProtNLM"/>
    </source>
</evidence>
<dbReference type="GO" id="GO:0008270">
    <property type="term" value="F:zinc ion binding"/>
    <property type="evidence" value="ECO:0007669"/>
    <property type="project" value="InterPro"/>
</dbReference>